<evidence type="ECO:0000313" key="7">
    <source>
        <dbReference type="Proteomes" id="UP000694941"/>
    </source>
</evidence>
<evidence type="ECO:0000259" key="6">
    <source>
        <dbReference type="PROSITE" id="PS50850"/>
    </source>
</evidence>
<organism evidence="7 8">
    <name type="scientific">Limulus polyphemus</name>
    <name type="common">Atlantic horseshoe crab</name>
    <dbReference type="NCBI Taxonomy" id="6850"/>
    <lineage>
        <taxon>Eukaryota</taxon>
        <taxon>Metazoa</taxon>
        <taxon>Ecdysozoa</taxon>
        <taxon>Arthropoda</taxon>
        <taxon>Chelicerata</taxon>
        <taxon>Merostomata</taxon>
        <taxon>Xiphosura</taxon>
        <taxon>Limulidae</taxon>
        <taxon>Limulus</taxon>
    </lineage>
</organism>
<dbReference type="InterPro" id="IPR005829">
    <property type="entry name" value="Sugar_transporter_CS"/>
</dbReference>
<dbReference type="RefSeq" id="XP_022250800.1">
    <property type="nucleotide sequence ID" value="XM_022395092.1"/>
</dbReference>
<feature type="transmembrane region" description="Helical" evidence="5">
    <location>
        <begin position="416"/>
        <end position="435"/>
    </location>
</feature>
<dbReference type="Proteomes" id="UP000694941">
    <property type="component" value="Unplaced"/>
</dbReference>
<feature type="transmembrane region" description="Helical" evidence="5">
    <location>
        <begin position="363"/>
        <end position="384"/>
    </location>
</feature>
<dbReference type="InterPro" id="IPR020846">
    <property type="entry name" value="MFS_dom"/>
</dbReference>
<dbReference type="PANTHER" id="PTHR24064">
    <property type="entry name" value="SOLUTE CARRIER FAMILY 22 MEMBER"/>
    <property type="match status" value="1"/>
</dbReference>
<accession>A0ABM1T4J4</accession>
<feature type="transmembrane region" description="Helical" evidence="5">
    <location>
        <begin position="170"/>
        <end position="193"/>
    </location>
</feature>
<evidence type="ECO:0000256" key="3">
    <source>
        <dbReference type="ARBA" id="ARBA00022989"/>
    </source>
</evidence>
<evidence type="ECO:0000313" key="8">
    <source>
        <dbReference type="RefSeq" id="XP_022250800.1"/>
    </source>
</evidence>
<dbReference type="InterPro" id="IPR036259">
    <property type="entry name" value="MFS_trans_sf"/>
</dbReference>
<evidence type="ECO:0000256" key="2">
    <source>
        <dbReference type="ARBA" id="ARBA00022692"/>
    </source>
</evidence>
<evidence type="ECO:0000256" key="4">
    <source>
        <dbReference type="ARBA" id="ARBA00023136"/>
    </source>
</evidence>
<keyword evidence="2 5" id="KW-0812">Transmembrane</keyword>
<dbReference type="PROSITE" id="PS00216">
    <property type="entry name" value="SUGAR_TRANSPORT_1"/>
    <property type="match status" value="1"/>
</dbReference>
<feature type="transmembrane region" description="Helical" evidence="5">
    <location>
        <begin position="30"/>
        <end position="52"/>
    </location>
</feature>
<dbReference type="Gene3D" id="1.20.1250.20">
    <property type="entry name" value="MFS general substrate transporter like domains"/>
    <property type="match status" value="1"/>
</dbReference>
<keyword evidence="3 5" id="KW-1133">Transmembrane helix</keyword>
<dbReference type="Pfam" id="PF00083">
    <property type="entry name" value="Sugar_tr"/>
    <property type="match status" value="1"/>
</dbReference>
<evidence type="ECO:0000256" key="5">
    <source>
        <dbReference type="SAM" id="Phobius"/>
    </source>
</evidence>
<keyword evidence="4 5" id="KW-0472">Membrane</keyword>
<comment type="subcellular location">
    <subcellularLocation>
        <location evidence="1">Membrane</location>
        <topology evidence="1">Multi-pass membrane protein</topology>
    </subcellularLocation>
</comment>
<dbReference type="GeneID" id="106467006"/>
<dbReference type="SUPFAM" id="SSF103473">
    <property type="entry name" value="MFS general substrate transporter"/>
    <property type="match status" value="1"/>
</dbReference>
<name>A0ABM1T4J4_LIMPO</name>
<feature type="transmembrane region" description="Helical" evidence="5">
    <location>
        <begin position="199"/>
        <end position="220"/>
    </location>
</feature>
<feature type="transmembrane region" description="Helical" evidence="5">
    <location>
        <begin position="391"/>
        <end position="410"/>
    </location>
</feature>
<reference evidence="8" key="1">
    <citation type="submission" date="2025-08" db="UniProtKB">
        <authorList>
            <consortium name="RefSeq"/>
        </authorList>
    </citation>
    <scope>IDENTIFICATION</scope>
    <source>
        <tissue evidence="8">Muscle</tissue>
    </source>
</reference>
<protein>
    <submittedName>
        <fullName evidence="8">Solute carrier family 22 member 21-like isoform X2</fullName>
    </submittedName>
</protein>
<proteinExistence type="predicted"/>
<feature type="transmembrane region" description="Helical" evidence="5">
    <location>
        <begin position="256"/>
        <end position="274"/>
    </location>
</feature>
<feature type="domain" description="Major facilitator superfamily (MFS) profile" evidence="6">
    <location>
        <begin position="93"/>
        <end position="438"/>
    </location>
</feature>
<feature type="transmembrane region" description="Helical" evidence="5">
    <location>
        <begin position="227"/>
        <end position="250"/>
    </location>
</feature>
<dbReference type="PROSITE" id="PS50850">
    <property type="entry name" value="MFS"/>
    <property type="match status" value="1"/>
</dbReference>
<dbReference type="InterPro" id="IPR005828">
    <property type="entry name" value="MFS_sugar_transport-like"/>
</dbReference>
<sequence>MKTDENYMRQEDTKELFDVIGYFGSWQRRIFFIAFISLMAHCWHVLAMLFLAPNIDHWCQRPTTYSNISTDQWKDLAIPRVQSKNDSGIYSSCLVYKNFTSHMKEENSTTACASWEYDNSFYTSTIIDEWDLVCENDWLPSMSTSLYMGGFMTSVFISGQLSDRYGRRPIILFGGIIFLASGFACAFSTSFLMFNILRFLVAFGASGTVLTIIILLLEVIGPEYRSILGICYQFGWALGYTILPGVAFLVKKWRHFQLIISVPWILLCSIWWFLPESPRWLLSHGKVKLAEKEIRNAARVNGKIVSNWQEEEMKRNRQATFLDLFKTPNMRKKSLNNFLFWFVNAFTYYGLSLHTNDMGGNPLINFFIAGTLEFPANIIGFILIKHVGRRISLMALMVVGGVACLLTVPVSDSKPFFLSLISLLLFRFWTIRCLLHIV</sequence>
<feature type="transmembrane region" description="Helical" evidence="5">
    <location>
        <begin position="138"/>
        <end position="158"/>
    </location>
</feature>
<feature type="transmembrane region" description="Helical" evidence="5">
    <location>
        <begin position="334"/>
        <end position="351"/>
    </location>
</feature>
<gene>
    <name evidence="8" type="primary">LOC106467006</name>
</gene>
<keyword evidence="7" id="KW-1185">Reference proteome</keyword>
<evidence type="ECO:0000256" key="1">
    <source>
        <dbReference type="ARBA" id="ARBA00004141"/>
    </source>
</evidence>